<dbReference type="Pfam" id="PF03184">
    <property type="entry name" value="DDE_1"/>
    <property type="match status" value="1"/>
</dbReference>
<proteinExistence type="predicted"/>
<sequence>MFLPPNTTALIQPMDQNVIQNIKLRYRKLLLTSILNDPVHNQNLGNALKKTVTAEDDDDDNDTSVNSVKISHSEAVAVLNTSLQWAEEQNSEARFECSANLALLELRCLPPGNMLCLKLLWQRQSSITYLPSPF</sequence>
<evidence type="ECO:0000313" key="2">
    <source>
        <dbReference type="EMBL" id="KAG8236314.1"/>
    </source>
</evidence>
<dbReference type="GO" id="GO:0003676">
    <property type="term" value="F:nucleic acid binding"/>
    <property type="evidence" value="ECO:0007669"/>
    <property type="project" value="InterPro"/>
</dbReference>
<organism evidence="2 3">
    <name type="scientific">Ladona fulva</name>
    <name type="common">Scarce chaser dragonfly</name>
    <name type="synonym">Libellula fulva</name>
    <dbReference type="NCBI Taxonomy" id="123851"/>
    <lineage>
        <taxon>Eukaryota</taxon>
        <taxon>Metazoa</taxon>
        <taxon>Ecdysozoa</taxon>
        <taxon>Arthropoda</taxon>
        <taxon>Hexapoda</taxon>
        <taxon>Insecta</taxon>
        <taxon>Pterygota</taxon>
        <taxon>Palaeoptera</taxon>
        <taxon>Odonata</taxon>
        <taxon>Epiprocta</taxon>
        <taxon>Anisoptera</taxon>
        <taxon>Libelluloidea</taxon>
        <taxon>Libellulidae</taxon>
        <taxon>Ladona</taxon>
    </lineage>
</organism>
<dbReference type="Proteomes" id="UP000792457">
    <property type="component" value="Unassembled WGS sequence"/>
</dbReference>
<keyword evidence="3" id="KW-1185">Reference proteome</keyword>
<protein>
    <recommendedName>
        <fullName evidence="1">DDE-1 domain-containing protein</fullName>
    </recommendedName>
</protein>
<accession>A0A8K0PA92</accession>
<gene>
    <name evidence="2" type="ORF">J437_LFUL015941</name>
</gene>
<reference evidence="2" key="1">
    <citation type="submission" date="2013-04" db="EMBL/GenBank/DDBJ databases">
        <authorList>
            <person name="Qu J."/>
            <person name="Murali S.C."/>
            <person name="Bandaranaike D."/>
            <person name="Bellair M."/>
            <person name="Blankenburg K."/>
            <person name="Chao H."/>
            <person name="Dinh H."/>
            <person name="Doddapaneni H."/>
            <person name="Downs B."/>
            <person name="Dugan-Rocha S."/>
            <person name="Elkadiri S."/>
            <person name="Gnanaolivu R.D."/>
            <person name="Hernandez B."/>
            <person name="Javaid M."/>
            <person name="Jayaseelan J.C."/>
            <person name="Lee S."/>
            <person name="Li M."/>
            <person name="Ming W."/>
            <person name="Munidasa M."/>
            <person name="Muniz J."/>
            <person name="Nguyen L."/>
            <person name="Ongeri F."/>
            <person name="Osuji N."/>
            <person name="Pu L.-L."/>
            <person name="Puazo M."/>
            <person name="Qu C."/>
            <person name="Quiroz J."/>
            <person name="Raj R."/>
            <person name="Weissenberger G."/>
            <person name="Xin Y."/>
            <person name="Zou X."/>
            <person name="Han Y."/>
            <person name="Richards S."/>
            <person name="Worley K."/>
            <person name="Muzny D."/>
            <person name="Gibbs R."/>
        </authorList>
    </citation>
    <scope>NUCLEOTIDE SEQUENCE</scope>
    <source>
        <strain evidence="2">Sampled in the wild</strain>
    </source>
</reference>
<dbReference type="EMBL" id="KZ309014">
    <property type="protein sequence ID" value="KAG8236314.1"/>
    <property type="molecule type" value="Genomic_DNA"/>
</dbReference>
<name>A0A8K0PA92_LADFU</name>
<feature type="domain" description="DDE-1" evidence="1">
    <location>
        <begin position="1"/>
        <end position="52"/>
    </location>
</feature>
<dbReference type="InterPro" id="IPR004875">
    <property type="entry name" value="DDE_SF_endonuclease_dom"/>
</dbReference>
<evidence type="ECO:0000313" key="3">
    <source>
        <dbReference type="Proteomes" id="UP000792457"/>
    </source>
</evidence>
<comment type="caution">
    <text evidence="2">The sequence shown here is derived from an EMBL/GenBank/DDBJ whole genome shotgun (WGS) entry which is preliminary data.</text>
</comment>
<evidence type="ECO:0000259" key="1">
    <source>
        <dbReference type="Pfam" id="PF03184"/>
    </source>
</evidence>
<dbReference type="OrthoDB" id="8017405at2759"/>
<reference evidence="2" key="2">
    <citation type="submission" date="2017-10" db="EMBL/GenBank/DDBJ databases">
        <title>Ladona fulva Genome sequencing and assembly.</title>
        <authorList>
            <person name="Murali S."/>
            <person name="Richards S."/>
            <person name="Bandaranaike D."/>
            <person name="Bellair M."/>
            <person name="Blankenburg K."/>
            <person name="Chao H."/>
            <person name="Dinh H."/>
            <person name="Doddapaneni H."/>
            <person name="Dugan-Rocha S."/>
            <person name="Elkadiri S."/>
            <person name="Gnanaolivu R."/>
            <person name="Hernandez B."/>
            <person name="Skinner E."/>
            <person name="Javaid M."/>
            <person name="Lee S."/>
            <person name="Li M."/>
            <person name="Ming W."/>
            <person name="Munidasa M."/>
            <person name="Muniz J."/>
            <person name="Nguyen L."/>
            <person name="Hughes D."/>
            <person name="Osuji N."/>
            <person name="Pu L.-L."/>
            <person name="Puazo M."/>
            <person name="Qu C."/>
            <person name="Quiroz J."/>
            <person name="Raj R."/>
            <person name="Weissenberger G."/>
            <person name="Xin Y."/>
            <person name="Zou X."/>
            <person name="Han Y."/>
            <person name="Worley K."/>
            <person name="Muzny D."/>
            <person name="Gibbs R."/>
        </authorList>
    </citation>
    <scope>NUCLEOTIDE SEQUENCE</scope>
    <source>
        <strain evidence="2">Sampled in the wild</strain>
    </source>
</reference>
<dbReference type="AlphaFoldDB" id="A0A8K0PA92"/>